<dbReference type="PANTHER" id="PTHR16166:SF143">
    <property type="entry name" value="PROTEIN SORTING-ASSOCIATED PROTEIN, PUTATIVE (DUF1162)-RELATED"/>
    <property type="match status" value="1"/>
</dbReference>
<evidence type="ECO:0000313" key="1">
    <source>
        <dbReference type="EMBL" id="MCD7449051.1"/>
    </source>
</evidence>
<proteinExistence type="predicted"/>
<gene>
    <name evidence="1" type="ORF">HAX54_048745</name>
</gene>
<dbReference type="EMBL" id="JACEIK010000081">
    <property type="protein sequence ID" value="MCD7449051.1"/>
    <property type="molecule type" value="Genomic_DNA"/>
</dbReference>
<evidence type="ECO:0000313" key="2">
    <source>
        <dbReference type="Proteomes" id="UP000823775"/>
    </source>
</evidence>
<dbReference type="InterPro" id="IPR026847">
    <property type="entry name" value="VPS13"/>
</dbReference>
<dbReference type="Proteomes" id="UP000823775">
    <property type="component" value="Unassembled WGS sequence"/>
</dbReference>
<protein>
    <submittedName>
        <fullName evidence="1">Uncharacterized protein</fullName>
    </submittedName>
</protein>
<comment type="caution">
    <text evidence="1">The sequence shown here is derived from an EMBL/GenBank/DDBJ whole genome shotgun (WGS) entry which is preliminary data.</text>
</comment>
<sequence>NCRRKYVNLYKIKLKCLQQDQDYMTLASNHVSPNEKNKTENSRMYGKRLVENFSRWEINLTSMMMTMKWLPWTLESSPGFSPISNEHKVAWGIMRLWMYSEFTLLAFENKVIDVDVLQMLEEIEKKSEVNDILSYRSTAERELQDILLNSSSSNVSNIVNTVKPLEDEHISSKPRGWLNWLSRGMLGAGGTDDSSQFSGVISDDVVKDIYEATKFQPVLSVNDDTPADNQIYFSSLKFNIKEVSASIRSMKLGYAIANMVLEGISVGCETWEEGAVIIAEINSAEMLNPFNKQVVLRTRYENAEDYYIIDRDHHVMCMMHIGRSSLWRGYLVHKKFHLVVGVAYRDELN</sequence>
<organism evidence="1 2">
    <name type="scientific">Datura stramonium</name>
    <name type="common">Jimsonweed</name>
    <name type="synonym">Common thornapple</name>
    <dbReference type="NCBI Taxonomy" id="4076"/>
    <lineage>
        <taxon>Eukaryota</taxon>
        <taxon>Viridiplantae</taxon>
        <taxon>Streptophyta</taxon>
        <taxon>Embryophyta</taxon>
        <taxon>Tracheophyta</taxon>
        <taxon>Spermatophyta</taxon>
        <taxon>Magnoliopsida</taxon>
        <taxon>eudicotyledons</taxon>
        <taxon>Gunneridae</taxon>
        <taxon>Pentapetalae</taxon>
        <taxon>asterids</taxon>
        <taxon>lamiids</taxon>
        <taxon>Solanales</taxon>
        <taxon>Solanaceae</taxon>
        <taxon>Solanoideae</taxon>
        <taxon>Datureae</taxon>
        <taxon>Datura</taxon>
    </lineage>
</organism>
<feature type="non-terminal residue" evidence="1">
    <location>
        <position position="1"/>
    </location>
</feature>
<reference evidence="1 2" key="1">
    <citation type="journal article" date="2021" name="BMC Genomics">
        <title>Datura genome reveals duplications of psychoactive alkaloid biosynthetic genes and high mutation rate following tissue culture.</title>
        <authorList>
            <person name="Rajewski A."/>
            <person name="Carter-House D."/>
            <person name="Stajich J."/>
            <person name="Litt A."/>
        </authorList>
    </citation>
    <scope>NUCLEOTIDE SEQUENCE [LARGE SCALE GENOMIC DNA]</scope>
    <source>
        <strain evidence="1">AR-01</strain>
    </source>
</reference>
<keyword evidence="2" id="KW-1185">Reference proteome</keyword>
<accession>A0ABS8RS28</accession>
<dbReference type="PANTHER" id="PTHR16166">
    <property type="entry name" value="VACUOLAR PROTEIN SORTING-ASSOCIATED PROTEIN VPS13"/>
    <property type="match status" value="1"/>
</dbReference>
<name>A0ABS8RS28_DATST</name>